<dbReference type="InterPro" id="IPR001333">
    <property type="entry name" value="Peptidase_M32_Taq"/>
</dbReference>
<evidence type="ECO:0008006" key="4">
    <source>
        <dbReference type="Google" id="ProtNLM"/>
    </source>
</evidence>
<dbReference type="ExpressionAtlas" id="A0A2K3CRC1">
    <property type="expression patterns" value="baseline and differential"/>
</dbReference>
<dbReference type="Proteomes" id="UP000006906">
    <property type="component" value="Chromosome 17"/>
</dbReference>
<dbReference type="STRING" id="3055.A0A2K3CRC1"/>
<dbReference type="GO" id="GO:0004181">
    <property type="term" value="F:metallocarboxypeptidase activity"/>
    <property type="evidence" value="ECO:0000318"/>
    <property type="project" value="GO_Central"/>
</dbReference>
<dbReference type="GO" id="GO:0006508">
    <property type="term" value="P:proteolysis"/>
    <property type="evidence" value="ECO:0000318"/>
    <property type="project" value="GO_Central"/>
</dbReference>
<dbReference type="PRINTS" id="PR00998">
    <property type="entry name" value="CRBOXYPTASET"/>
</dbReference>
<dbReference type="EMBL" id="CM008978">
    <property type="protein sequence ID" value="PNW70824.1"/>
    <property type="molecule type" value="Genomic_DNA"/>
</dbReference>
<dbReference type="OrthoDB" id="10249837at2759"/>
<dbReference type="PROSITE" id="PS52034">
    <property type="entry name" value="PEPTIDASE_M32"/>
    <property type="match status" value="1"/>
</dbReference>
<dbReference type="SUPFAM" id="SSF55486">
    <property type="entry name" value="Metalloproteases ('zincins'), catalytic domain"/>
    <property type="match status" value="1"/>
</dbReference>
<gene>
    <name evidence="2" type="ORF">CHLRE_17g734900v5</name>
</gene>
<dbReference type="InParanoid" id="A0A2K3CRC1"/>
<evidence type="ECO:0000313" key="3">
    <source>
        <dbReference type="Proteomes" id="UP000006906"/>
    </source>
</evidence>
<dbReference type="GeneID" id="5725118"/>
<organism evidence="2 3">
    <name type="scientific">Chlamydomonas reinhardtii</name>
    <name type="common">Chlamydomonas smithii</name>
    <dbReference type="NCBI Taxonomy" id="3055"/>
    <lineage>
        <taxon>Eukaryota</taxon>
        <taxon>Viridiplantae</taxon>
        <taxon>Chlorophyta</taxon>
        <taxon>core chlorophytes</taxon>
        <taxon>Chlorophyceae</taxon>
        <taxon>CS clade</taxon>
        <taxon>Chlamydomonadales</taxon>
        <taxon>Chlamydomonadaceae</taxon>
        <taxon>Chlamydomonas</taxon>
    </lineage>
</organism>
<dbReference type="KEGG" id="cre:CHLRE_17g734900v5"/>
<protein>
    <recommendedName>
        <fullName evidence="4">Carboxypeptidase</fullName>
    </recommendedName>
</protein>
<dbReference type="CDD" id="cd06460">
    <property type="entry name" value="M32_Taq"/>
    <property type="match status" value="1"/>
</dbReference>
<dbReference type="Gramene" id="PNW70824">
    <property type="protein sequence ID" value="PNW70824"/>
    <property type="gene ID" value="CHLRE_17g734900v5"/>
</dbReference>
<dbReference type="RefSeq" id="XP_042914983.1">
    <property type="nucleotide sequence ID" value="XM_043072523.1"/>
</dbReference>
<feature type="region of interest" description="Disordered" evidence="1">
    <location>
        <begin position="1"/>
        <end position="25"/>
    </location>
</feature>
<reference evidence="2 3" key="1">
    <citation type="journal article" date="2007" name="Science">
        <title>The Chlamydomonas genome reveals the evolution of key animal and plant functions.</title>
        <authorList>
            <person name="Merchant S.S."/>
            <person name="Prochnik S.E."/>
            <person name="Vallon O."/>
            <person name="Harris E.H."/>
            <person name="Karpowicz S.J."/>
            <person name="Witman G.B."/>
            <person name="Terry A."/>
            <person name="Salamov A."/>
            <person name="Fritz-Laylin L.K."/>
            <person name="Marechal-Drouard L."/>
            <person name="Marshall W.F."/>
            <person name="Qu L.H."/>
            <person name="Nelson D.R."/>
            <person name="Sanderfoot A.A."/>
            <person name="Spalding M.H."/>
            <person name="Kapitonov V.V."/>
            <person name="Ren Q."/>
            <person name="Ferris P."/>
            <person name="Lindquist E."/>
            <person name="Shapiro H."/>
            <person name="Lucas S.M."/>
            <person name="Grimwood J."/>
            <person name="Schmutz J."/>
            <person name="Cardol P."/>
            <person name="Cerutti H."/>
            <person name="Chanfreau G."/>
            <person name="Chen C.L."/>
            <person name="Cognat V."/>
            <person name="Croft M.T."/>
            <person name="Dent R."/>
            <person name="Dutcher S."/>
            <person name="Fernandez E."/>
            <person name="Fukuzawa H."/>
            <person name="Gonzalez-Ballester D."/>
            <person name="Gonzalez-Halphen D."/>
            <person name="Hallmann A."/>
            <person name="Hanikenne M."/>
            <person name="Hippler M."/>
            <person name="Inwood W."/>
            <person name="Jabbari K."/>
            <person name="Kalanon M."/>
            <person name="Kuras R."/>
            <person name="Lefebvre P.A."/>
            <person name="Lemaire S.D."/>
            <person name="Lobanov A.V."/>
            <person name="Lohr M."/>
            <person name="Manuell A."/>
            <person name="Meier I."/>
            <person name="Mets L."/>
            <person name="Mittag M."/>
            <person name="Mittelmeier T."/>
            <person name="Moroney J.V."/>
            <person name="Moseley J."/>
            <person name="Napoli C."/>
            <person name="Nedelcu A.M."/>
            <person name="Niyogi K."/>
            <person name="Novoselov S.V."/>
            <person name="Paulsen I.T."/>
            <person name="Pazour G."/>
            <person name="Purton S."/>
            <person name="Ral J.P."/>
            <person name="Riano-Pachon D.M."/>
            <person name="Riekhof W."/>
            <person name="Rymarquis L."/>
            <person name="Schroda M."/>
            <person name="Stern D."/>
            <person name="Umen J."/>
            <person name="Willows R."/>
            <person name="Wilson N."/>
            <person name="Zimmer S.L."/>
            <person name="Allmer J."/>
            <person name="Balk J."/>
            <person name="Bisova K."/>
            <person name="Chen C.J."/>
            <person name="Elias M."/>
            <person name="Gendler K."/>
            <person name="Hauser C."/>
            <person name="Lamb M.R."/>
            <person name="Ledford H."/>
            <person name="Long J.C."/>
            <person name="Minagawa J."/>
            <person name="Page M.D."/>
            <person name="Pan J."/>
            <person name="Pootakham W."/>
            <person name="Roje S."/>
            <person name="Rose A."/>
            <person name="Stahlberg E."/>
            <person name="Terauchi A.M."/>
            <person name="Yang P."/>
            <person name="Ball S."/>
            <person name="Bowler C."/>
            <person name="Dieckmann C.L."/>
            <person name="Gladyshev V.N."/>
            <person name="Green P."/>
            <person name="Jorgensen R."/>
            <person name="Mayfield S."/>
            <person name="Mueller-Roeber B."/>
            <person name="Rajamani S."/>
            <person name="Sayre R.T."/>
            <person name="Brokstein P."/>
            <person name="Dubchak I."/>
            <person name="Goodstein D."/>
            <person name="Hornick L."/>
            <person name="Huang Y.W."/>
            <person name="Jhaveri J."/>
            <person name="Luo Y."/>
            <person name="Martinez D."/>
            <person name="Ngau W.C."/>
            <person name="Otillar B."/>
            <person name="Poliakov A."/>
            <person name="Porter A."/>
            <person name="Szajkowski L."/>
            <person name="Werner G."/>
            <person name="Zhou K."/>
            <person name="Grigoriev I.V."/>
            <person name="Rokhsar D.S."/>
            <person name="Grossman A.R."/>
        </authorList>
    </citation>
    <scope>NUCLEOTIDE SEQUENCE [LARGE SCALE GENOMIC DNA]</scope>
    <source>
        <strain evidence="3">CC-503</strain>
    </source>
</reference>
<dbReference type="PANTHER" id="PTHR34217:SF1">
    <property type="entry name" value="CARBOXYPEPTIDASE 1"/>
    <property type="match status" value="1"/>
</dbReference>
<proteinExistence type="predicted"/>
<dbReference type="Gene3D" id="1.10.1370.30">
    <property type="match status" value="1"/>
</dbReference>
<name>A0A2K3CRC1_CHLRE</name>
<accession>A0A2K3CRC1</accession>
<dbReference type="Pfam" id="PF02074">
    <property type="entry name" value="Peptidase_M32"/>
    <property type="match status" value="2"/>
</dbReference>
<evidence type="ECO:0000313" key="2">
    <source>
        <dbReference type="EMBL" id="PNW70824.1"/>
    </source>
</evidence>
<sequence>MGNRGSKQQVDGRRQSVRGRATATAVPKDTKKAYEMLCERLKELSALGGISGLLGWDEMVMMPAGAANSRGAQKSALAGVMYDKKTDPTLGALLETLRAAPAGALDPVAAAVVRDASKDYVKATALPKELAQRIARLETDAYPAWVKAKQASDFSIFAPFLKEWVEVNKEKARLIDPSAPAYDVLLDDFEKGLTSARLDAVFAQAREGLVPLIAAIKSRGAKLDDSWTHGEFDVEAQAALCKKGAEAQAALCKKVWAGGEAQAALCKKIALDLGFDTEHGRLDVSVHPFTGGAHPTDVRMTTRFKKEDVMEGITGAIHETGHALYEQGRNLEYDGLPVNSALSMGVHESQSLLWERMVGLSKPFAAYLLPLLKERFPATFGSATPQQLYEAENTIREPSLIRVESDEVTYPLHIILRYELERGLMDGSVQVDDIPRLWNEKMQSYLGATPPSDAKGCLQDVHWSAGLFGYFPTYTLGAMYATQIYAAAAKDIPGLEDKIKAGDFAPLKSWLNVKIHKLGSLHASGDELMTAVTGGPLDPSVFLTYLKNKYTELYKL</sequence>
<dbReference type="PANTHER" id="PTHR34217">
    <property type="entry name" value="METAL-DEPENDENT CARBOXYPEPTIDASE"/>
    <property type="match status" value="1"/>
</dbReference>
<keyword evidence="3" id="KW-1185">Reference proteome</keyword>
<dbReference type="AlphaFoldDB" id="A0A2K3CRC1"/>
<evidence type="ECO:0000256" key="1">
    <source>
        <dbReference type="SAM" id="MobiDB-lite"/>
    </source>
</evidence>